<keyword evidence="3" id="KW-1185">Reference proteome</keyword>
<dbReference type="EMBL" id="NMVO01000016">
    <property type="protein sequence ID" value="OYO10526.1"/>
    <property type="molecule type" value="Genomic_DNA"/>
</dbReference>
<keyword evidence="1" id="KW-1133">Transmembrane helix</keyword>
<feature type="transmembrane region" description="Helical" evidence="1">
    <location>
        <begin position="34"/>
        <end position="52"/>
    </location>
</feature>
<name>A0A255G800_9ACTN</name>
<protein>
    <submittedName>
        <fullName evidence="2">Uncharacterized protein</fullName>
    </submittedName>
</protein>
<dbReference type="AlphaFoldDB" id="A0A255G800"/>
<accession>A0A255G800</accession>
<evidence type="ECO:0000313" key="2">
    <source>
        <dbReference type="EMBL" id="OYO10526.1"/>
    </source>
</evidence>
<evidence type="ECO:0000256" key="1">
    <source>
        <dbReference type="SAM" id="Phobius"/>
    </source>
</evidence>
<feature type="transmembrane region" description="Helical" evidence="1">
    <location>
        <begin position="91"/>
        <end position="112"/>
    </location>
</feature>
<gene>
    <name evidence="2" type="ORF">CGZ94_16045</name>
</gene>
<reference evidence="2 3" key="1">
    <citation type="submission" date="2017-07" db="EMBL/GenBank/DDBJ databases">
        <title>Draft whole genome sequences of clinical Proprionibacteriaceae strains.</title>
        <authorList>
            <person name="Bernier A.-M."/>
            <person name="Bernard K."/>
            <person name="Domingo M.-C."/>
        </authorList>
    </citation>
    <scope>NUCLEOTIDE SEQUENCE [LARGE SCALE GENOMIC DNA]</scope>
    <source>
        <strain evidence="2 3">NML 030167</strain>
    </source>
</reference>
<comment type="caution">
    <text evidence="2">The sequence shown here is derived from an EMBL/GenBank/DDBJ whole genome shotgun (WGS) entry which is preliminary data.</text>
</comment>
<sequence length="145" mass="16170">MNEVSPNEARDRLADAERQRQAITRNLSHATRSFRIVAFLLLGTALAMYPYWALPRWWILVVLGSLIVGTIASCFDYYGHLAYPRATVREVLATVAVMVVFYLGMWFSGQLHAAGQPWWISGTPWLGAGILSGAGFWALGQRVGR</sequence>
<feature type="transmembrane region" description="Helical" evidence="1">
    <location>
        <begin position="58"/>
        <end position="79"/>
    </location>
</feature>
<keyword evidence="1" id="KW-0812">Transmembrane</keyword>
<feature type="transmembrane region" description="Helical" evidence="1">
    <location>
        <begin position="118"/>
        <end position="139"/>
    </location>
</feature>
<organism evidence="2 3">
    <name type="scientific">Enemella evansiae</name>
    <dbReference type="NCBI Taxonomy" id="2016499"/>
    <lineage>
        <taxon>Bacteria</taxon>
        <taxon>Bacillati</taxon>
        <taxon>Actinomycetota</taxon>
        <taxon>Actinomycetes</taxon>
        <taxon>Propionibacteriales</taxon>
        <taxon>Propionibacteriaceae</taxon>
        <taxon>Enemella</taxon>
    </lineage>
</organism>
<dbReference type="RefSeq" id="WP_094406251.1">
    <property type="nucleotide sequence ID" value="NZ_NMVO01000016.1"/>
</dbReference>
<keyword evidence="1" id="KW-0472">Membrane</keyword>
<dbReference type="Proteomes" id="UP000215896">
    <property type="component" value="Unassembled WGS sequence"/>
</dbReference>
<evidence type="ECO:0000313" key="3">
    <source>
        <dbReference type="Proteomes" id="UP000215896"/>
    </source>
</evidence>
<proteinExistence type="predicted"/>